<dbReference type="RefSeq" id="WP_263370221.1">
    <property type="nucleotide sequence ID" value="NZ_JAGSYD010000001.1"/>
</dbReference>
<organism evidence="1 2">
    <name type="scientific">Granulicella cerasi</name>
    <dbReference type="NCBI Taxonomy" id="741063"/>
    <lineage>
        <taxon>Bacteria</taxon>
        <taxon>Pseudomonadati</taxon>
        <taxon>Acidobacteriota</taxon>
        <taxon>Terriglobia</taxon>
        <taxon>Terriglobales</taxon>
        <taxon>Acidobacteriaceae</taxon>
        <taxon>Granulicella</taxon>
    </lineage>
</organism>
<keyword evidence="2" id="KW-1185">Reference proteome</keyword>
<protein>
    <submittedName>
        <fullName evidence="1">Uncharacterized protein</fullName>
    </submittedName>
</protein>
<evidence type="ECO:0000313" key="2">
    <source>
        <dbReference type="Proteomes" id="UP001596391"/>
    </source>
</evidence>
<accession>A0ABW1ZDS6</accession>
<comment type="caution">
    <text evidence="1">The sequence shown here is derived from an EMBL/GenBank/DDBJ whole genome shotgun (WGS) entry which is preliminary data.</text>
</comment>
<evidence type="ECO:0000313" key="1">
    <source>
        <dbReference type="EMBL" id="MFC6646565.1"/>
    </source>
</evidence>
<dbReference type="Proteomes" id="UP001596391">
    <property type="component" value="Unassembled WGS sequence"/>
</dbReference>
<gene>
    <name evidence="1" type="ORF">ACFQBQ_13410</name>
</gene>
<reference evidence="2" key="1">
    <citation type="journal article" date="2019" name="Int. J. Syst. Evol. Microbiol.">
        <title>The Global Catalogue of Microorganisms (GCM) 10K type strain sequencing project: providing services to taxonomists for standard genome sequencing and annotation.</title>
        <authorList>
            <consortium name="The Broad Institute Genomics Platform"/>
            <consortium name="The Broad Institute Genome Sequencing Center for Infectious Disease"/>
            <person name="Wu L."/>
            <person name="Ma J."/>
        </authorList>
    </citation>
    <scope>NUCLEOTIDE SEQUENCE [LARGE SCALE GENOMIC DNA]</scope>
    <source>
        <strain evidence="2">CGMCC 1.16026</strain>
    </source>
</reference>
<dbReference type="EMBL" id="JBHSWI010000001">
    <property type="protein sequence ID" value="MFC6646565.1"/>
    <property type="molecule type" value="Genomic_DNA"/>
</dbReference>
<name>A0ABW1ZDS6_9BACT</name>
<proteinExistence type="predicted"/>
<sequence length="140" mass="15541">MSLPLENLDGLRSRTDEPLAEPLLLLTAFTYEDRRKVLADAVDALERSGCWVLGRRNLSATEVQLRFELAVREALEVYAALIASGLELTRDSHLSLHALCTLRKYRQRAAEHRVVTLGLAISFLDEVNLAAELMPRAGAA</sequence>